<dbReference type="PROSITE" id="PS00911">
    <property type="entry name" value="DHODEHASE_1"/>
    <property type="match status" value="1"/>
</dbReference>
<dbReference type="InterPro" id="IPR033888">
    <property type="entry name" value="DHOD_1B"/>
</dbReference>
<dbReference type="Gene3D" id="3.20.20.70">
    <property type="entry name" value="Aldolase class I"/>
    <property type="match status" value="1"/>
</dbReference>
<evidence type="ECO:0000256" key="4">
    <source>
        <dbReference type="ARBA" id="ARBA00008008"/>
    </source>
</evidence>
<dbReference type="InterPro" id="IPR001295">
    <property type="entry name" value="Dihydroorotate_DH_CS"/>
</dbReference>
<comment type="similarity">
    <text evidence="4">Belongs to the dihydroorotate dehydrogenase family. Type 1 subfamily.</text>
</comment>
<dbReference type="Pfam" id="PF01180">
    <property type="entry name" value="DHO_dh"/>
    <property type="match status" value="1"/>
</dbReference>
<dbReference type="GO" id="GO:0004152">
    <property type="term" value="F:dihydroorotate dehydrogenase activity"/>
    <property type="evidence" value="ECO:0007669"/>
    <property type="project" value="InterPro"/>
</dbReference>
<comment type="pathway">
    <text evidence="3">Pyrimidine metabolism; UMP biosynthesis via de novo pathway.</text>
</comment>
<dbReference type="InterPro" id="IPR050074">
    <property type="entry name" value="DHO_dehydrogenase"/>
</dbReference>
<sequence>MIASGTFGYDGYGKGITKDMDLGKLGAVVPKTFTRLPREGNPEPRWYPQSYREAWDAGDLLFLNAIGLTNPGIEAGIRDVTPTWDQWNATCILSFSSDTAEQFGEMAAMANQGTGFQAIELNLSCPNVEDGSLFGHSAGLTAQAVAAVRAETDLPVLAKLAPNVPSITEVAKAAVDAGADALTICNTMPAMRIDTTTRKPVLGNITGGLSGPGLRPISMALVYQVSKVVDVPIIGVGGIFSGEHAAEYILAGASAVQIGSANLVGLSAPWRILTELEDWMRRTGISGLKELV</sequence>
<dbReference type="HAMAP" id="MF_00224">
    <property type="entry name" value="DHO_dh_type1"/>
    <property type="match status" value="1"/>
</dbReference>
<name>A0A381N3R1_9ZZZZ</name>
<keyword evidence="5" id="KW-0963">Cytoplasm</keyword>
<protein>
    <recommendedName>
        <fullName evidence="10">Dihydroorotate dehydrogenase catalytic domain-containing protein</fullName>
    </recommendedName>
</protein>
<dbReference type="SUPFAM" id="SSF51395">
    <property type="entry name" value="FMN-linked oxidoreductases"/>
    <property type="match status" value="1"/>
</dbReference>
<dbReference type="UniPathway" id="UPA00070"/>
<dbReference type="GO" id="GO:0005737">
    <property type="term" value="C:cytoplasm"/>
    <property type="evidence" value="ECO:0007669"/>
    <property type="project" value="UniProtKB-SubCell"/>
</dbReference>
<dbReference type="PANTHER" id="PTHR48109:SF1">
    <property type="entry name" value="DIHYDROOROTATE DEHYDROGENASE (FUMARATE)"/>
    <property type="match status" value="1"/>
</dbReference>
<dbReference type="CDD" id="cd04740">
    <property type="entry name" value="DHOD_1B_like"/>
    <property type="match status" value="1"/>
</dbReference>
<evidence type="ECO:0000256" key="8">
    <source>
        <dbReference type="ARBA" id="ARBA00022975"/>
    </source>
</evidence>
<organism evidence="11">
    <name type="scientific">marine metagenome</name>
    <dbReference type="NCBI Taxonomy" id="408172"/>
    <lineage>
        <taxon>unclassified sequences</taxon>
        <taxon>metagenomes</taxon>
        <taxon>ecological metagenomes</taxon>
    </lineage>
</organism>
<keyword evidence="9" id="KW-0560">Oxidoreductase</keyword>
<dbReference type="EMBL" id="UINC01000080">
    <property type="protein sequence ID" value="SUZ48684.1"/>
    <property type="molecule type" value="Genomic_DNA"/>
</dbReference>
<dbReference type="InterPro" id="IPR005720">
    <property type="entry name" value="Dihydroorotate_DH_cat"/>
</dbReference>
<evidence type="ECO:0000256" key="2">
    <source>
        <dbReference type="ARBA" id="ARBA00004496"/>
    </source>
</evidence>
<dbReference type="GO" id="GO:0044205">
    <property type="term" value="P:'de novo' UMP biosynthetic process"/>
    <property type="evidence" value="ECO:0007669"/>
    <property type="project" value="UniProtKB-UniPathway"/>
</dbReference>
<dbReference type="InterPro" id="IPR024920">
    <property type="entry name" value="Dihydroorotate_DH_1"/>
</dbReference>
<proteinExistence type="inferred from homology"/>
<gene>
    <name evidence="11" type="ORF">METZ01_LOCUS1538</name>
</gene>
<dbReference type="InterPro" id="IPR013785">
    <property type="entry name" value="Aldolase_TIM"/>
</dbReference>
<keyword evidence="6" id="KW-0285">Flavoprotein</keyword>
<keyword evidence="7" id="KW-0288">FMN</keyword>
<dbReference type="PROSITE" id="PS00912">
    <property type="entry name" value="DHODEHASE_2"/>
    <property type="match status" value="1"/>
</dbReference>
<keyword evidence="8" id="KW-0665">Pyrimidine biosynthesis</keyword>
<comment type="subcellular location">
    <subcellularLocation>
        <location evidence="2">Cytoplasm</location>
    </subcellularLocation>
</comment>
<dbReference type="GO" id="GO:0006207">
    <property type="term" value="P:'de novo' pyrimidine nucleobase biosynthetic process"/>
    <property type="evidence" value="ECO:0007669"/>
    <property type="project" value="InterPro"/>
</dbReference>
<dbReference type="AlphaFoldDB" id="A0A381N3R1"/>
<dbReference type="PANTHER" id="PTHR48109">
    <property type="entry name" value="DIHYDROOROTATE DEHYDROGENASE (QUINONE), MITOCHONDRIAL-RELATED"/>
    <property type="match status" value="1"/>
</dbReference>
<comment type="cofactor">
    <cofactor evidence="1">
        <name>FMN</name>
        <dbReference type="ChEBI" id="CHEBI:58210"/>
    </cofactor>
</comment>
<feature type="domain" description="Dihydroorotate dehydrogenase catalytic" evidence="10">
    <location>
        <begin position="8"/>
        <end position="280"/>
    </location>
</feature>
<evidence type="ECO:0000256" key="1">
    <source>
        <dbReference type="ARBA" id="ARBA00001917"/>
    </source>
</evidence>
<dbReference type="PIRSF" id="PIRSF000164">
    <property type="entry name" value="DHO_oxidase"/>
    <property type="match status" value="1"/>
</dbReference>
<evidence type="ECO:0000256" key="6">
    <source>
        <dbReference type="ARBA" id="ARBA00022630"/>
    </source>
</evidence>
<evidence type="ECO:0000256" key="7">
    <source>
        <dbReference type="ARBA" id="ARBA00022643"/>
    </source>
</evidence>
<evidence type="ECO:0000256" key="5">
    <source>
        <dbReference type="ARBA" id="ARBA00022490"/>
    </source>
</evidence>
<accession>A0A381N3R1</accession>
<evidence type="ECO:0000313" key="11">
    <source>
        <dbReference type="EMBL" id="SUZ48684.1"/>
    </source>
</evidence>
<evidence type="ECO:0000259" key="10">
    <source>
        <dbReference type="Pfam" id="PF01180"/>
    </source>
</evidence>
<evidence type="ECO:0000256" key="9">
    <source>
        <dbReference type="ARBA" id="ARBA00023002"/>
    </source>
</evidence>
<evidence type="ECO:0000256" key="3">
    <source>
        <dbReference type="ARBA" id="ARBA00004725"/>
    </source>
</evidence>
<reference evidence="11" key="1">
    <citation type="submission" date="2018-05" db="EMBL/GenBank/DDBJ databases">
        <authorList>
            <person name="Lanie J.A."/>
            <person name="Ng W.-L."/>
            <person name="Kazmierczak K.M."/>
            <person name="Andrzejewski T.M."/>
            <person name="Davidsen T.M."/>
            <person name="Wayne K.J."/>
            <person name="Tettelin H."/>
            <person name="Glass J.I."/>
            <person name="Rusch D."/>
            <person name="Podicherti R."/>
            <person name="Tsui H.-C.T."/>
            <person name="Winkler M.E."/>
        </authorList>
    </citation>
    <scope>NUCLEOTIDE SEQUENCE</scope>
</reference>
<dbReference type="InterPro" id="IPR012135">
    <property type="entry name" value="Dihydroorotate_DH_1_2"/>
</dbReference>
<dbReference type="NCBIfam" id="NF005574">
    <property type="entry name" value="PRK07259.1"/>
    <property type="match status" value="1"/>
</dbReference>